<dbReference type="PANTHER" id="PTHR46401:SF2">
    <property type="entry name" value="GLYCOSYLTRANSFERASE WBBK-RELATED"/>
    <property type="match status" value="1"/>
</dbReference>
<dbReference type="InterPro" id="IPR028098">
    <property type="entry name" value="Glyco_trans_4-like_N"/>
</dbReference>
<dbReference type="AlphaFoldDB" id="F3PVQ1"/>
<dbReference type="Proteomes" id="UP000003416">
    <property type="component" value="Unassembled WGS sequence"/>
</dbReference>
<organism evidence="3 4">
    <name type="scientific">Bacteroides fluxus YIT 12057</name>
    <dbReference type="NCBI Taxonomy" id="763034"/>
    <lineage>
        <taxon>Bacteria</taxon>
        <taxon>Pseudomonadati</taxon>
        <taxon>Bacteroidota</taxon>
        <taxon>Bacteroidia</taxon>
        <taxon>Bacteroidales</taxon>
        <taxon>Bacteroidaceae</taxon>
        <taxon>Bacteroides</taxon>
    </lineage>
</organism>
<dbReference type="GeneID" id="86050291"/>
<name>F3PVQ1_9BACE</name>
<feature type="domain" description="Glycosyltransferase subfamily 4-like N-terminal" evidence="2">
    <location>
        <begin position="74"/>
        <end position="212"/>
    </location>
</feature>
<dbReference type="GO" id="GO:0009103">
    <property type="term" value="P:lipopolysaccharide biosynthetic process"/>
    <property type="evidence" value="ECO:0007669"/>
    <property type="project" value="TreeGrafter"/>
</dbReference>
<dbReference type="SUPFAM" id="SSF53756">
    <property type="entry name" value="UDP-Glycosyltransferase/glycogen phosphorylase"/>
    <property type="match status" value="1"/>
</dbReference>
<dbReference type="PANTHER" id="PTHR46401">
    <property type="entry name" value="GLYCOSYLTRANSFERASE WBBK-RELATED"/>
    <property type="match status" value="1"/>
</dbReference>
<dbReference type="HOGENOM" id="CLU_009583_28_3_10"/>
<dbReference type="STRING" id="763034.HMPREF9446_02829"/>
<comment type="caution">
    <text evidence="3">The sequence shown here is derived from an EMBL/GenBank/DDBJ whole genome shotgun (WGS) entry which is preliminary data.</text>
</comment>
<evidence type="ECO:0000313" key="4">
    <source>
        <dbReference type="Proteomes" id="UP000003416"/>
    </source>
</evidence>
<dbReference type="eggNOG" id="COG0438">
    <property type="taxonomic scope" value="Bacteria"/>
</dbReference>
<dbReference type="GO" id="GO:0016757">
    <property type="term" value="F:glycosyltransferase activity"/>
    <property type="evidence" value="ECO:0007669"/>
    <property type="project" value="UniProtKB-ARBA"/>
</dbReference>
<dbReference type="Pfam" id="PF13692">
    <property type="entry name" value="Glyco_trans_1_4"/>
    <property type="match status" value="1"/>
</dbReference>
<keyword evidence="1 3" id="KW-0808">Transferase</keyword>
<dbReference type="Pfam" id="PF13439">
    <property type="entry name" value="Glyco_transf_4"/>
    <property type="match status" value="1"/>
</dbReference>
<dbReference type="EMBL" id="AFBN01000081">
    <property type="protein sequence ID" value="EGF53875.1"/>
    <property type="molecule type" value="Genomic_DNA"/>
</dbReference>
<sequence>MKIAIIHSGNSGFFPRFYKSLVHAIEQNKDEYILMVPNSGRNKRCMLPHQYIWGTRLNWFIHSRWYKITGLQDIFSVFETLHLLHLLHRHNPDILHFNIINDKCLNIPLLVHYANKCNIAIVWTMHDCRAFTGQCPYFDEVNCNRWKTGCGNCPQCETWIDSTHWQWKIHQHWHTAFKNLTIVTPSQWLASFVKESIFKKNRVEVIYNGVDTIRFAQKSNFDIHSKYQINKKKKIVLGCAINWESRKGMAYFEQMSELLPDIYQIVLVGNIDEKKKKYLAQKNIICIGRTSTLDEMIAWYQSASVFCNPTLADNFPTTNIESLAAGTPIVTFQTGGSPEAIDEKTGIVVEQGNLQQLCEAVKQIASHRNFYTTENCRKRSLLFSNEQYKQYIQLYHQIKK</sequence>
<gene>
    <name evidence="3" type="ORF">HMPREF9446_02829</name>
</gene>
<dbReference type="Gene3D" id="3.40.50.2000">
    <property type="entry name" value="Glycogen Phosphorylase B"/>
    <property type="match status" value="2"/>
</dbReference>
<protein>
    <submittedName>
        <fullName evidence="3">Glycosyltransferase, group 1 family protein</fullName>
    </submittedName>
</protein>
<reference evidence="3 4" key="1">
    <citation type="submission" date="2011-02" db="EMBL/GenBank/DDBJ databases">
        <authorList>
            <person name="Weinstock G."/>
            <person name="Sodergren E."/>
            <person name="Clifton S."/>
            <person name="Fulton L."/>
            <person name="Fulton B."/>
            <person name="Courtney L."/>
            <person name="Fronick C."/>
            <person name="Harrison M."/>
            <person name="Strong C."/>
            <person name="Farmer C."/>
            <person name="Delahaunty K."/>
            <person name="Markovic C."/>
            <person name="Hall O."/>
            <person name="Minx P."/>
            <person name="Tomlinson C."/>
            <person name="Mitreva M."/>
            <person name="Hou S."/>
            <person name="Chen J."/>
            <person name="Wollam A."/>
            <person name="Pepin K.H."/>
            <person name="Johnson M."/>
            <person name="Bhonagiri V."/>
            <person name="Zhang X."/>
            <person name="Suruliraj S."/>
            <person name="Warren W."/>
            <person name="Chinwalla A."/>
            <person name="Mardis E.R."/>
            <person name="Wilson R.K."/>
        </authorList>
    </citation>
    <scope>NUCLEOTIDE SEQUENCE [LARGE SCALE GENOMIC DNA]</scope>
    <source>
        <strain evidence="3 4">YIT 12057</strain>
    </source>
</reference>
<evidence type="ECO:0000259" key="2">
    <source>
        <dbReference type="Pfam" id="PF13439"/>
    </source>
</evidence>
<proteinExistence type="predicted"/>
<evidence type="ECO:0000313" key="3">
    <source>
        <dbReference type="EMBL" id="EGF53875.1"/>
    </source>
</evidence>
<accession>F3PVQ1</accession>
<dbReference type="RefSeq" id="WP_009126068.1">
    <property type="nucleotide sequence ID" value="NZ_GL882676.1"/>
</dbReference>
<keyword evidence="4" id="KW-1185">Reference proteome</keyword>
<evidence type="ECO:0000256" key="1">
    <source>
        <dbReference type="ARBA" id="ARBA00022679"/>
    </source>
</evidence>